<evidence type="ECO:0000313" key="1">
    <source>
        <dbReference type="EMBL" id="KAK7492747.1"/>
    </source>
</evidence>
<organism evidence="1 2">
    <name type="scientific">Batillaria attramentaria</name>
    <dbReference type="NCBI Taxonomy" id="370345"/>
    <lineage>
        <taxon>Eukaryota</taxon>
        <taxon>Metazoa</taxon>
        <taxon>Spiralia</taxon>
        <taxon>Lophotrochozoa</taxon>
        <taxon>Mollusca</taxon>
        <taxon>Gastropoda</taxon>
        <taxon>Caenogastropoda</taxon>
        <taxon>Sorbeoconcha</taxon>
        <taxon>Cerithioidea</taxon>
        <taxon>Batillariidae</taxon>
        <taxon>Batillaria</taxon>
    </lineage>
</organism>
<name>A0ABD0L122_9CAEN</name>
<protein>
    <submittedName>
        <fullName evidence="1">Uncharacterized protein</fullName>
    </submittedName>
</protein>
<evidence type="ECO:0000313" key="2">
    <source>
        <dbReference type="Proteomes" id="UP001519460"/>
    </source>
</evidence>
<dbReference type="Proteomes" id="UP001519460">
    <property type="component" value="Unassembled WGS sequence"/>
</dbReference>
<gene>
    <name evidence="1" type="ORF">BaRGS_00016052</name>
</gene>
<feature type="non-terminal residue" evidence="1">
    <location>
        <position position="1"/>
    </location>
</feature>
<sequence>VFPRSRWFKPEKKLRSAESEFREPILGVLRGIPPDHSLAAWPDQTGKHTSATQ</sequence>
<keyword evidence="2" id="KW-1185">Reference proteome</keyword>
<dbReference type="EMBL" id="JACVVK020000100">
    <property type="protein sequence ID" value="KAK7492747.1"/>
    <property type="molecule type" value="Genomic_DNA"/>
</dbReference>
<comment type="caution">
    <text evidence="1">The sequence shown here is derived from an EMBL/GenBank/DDBJ whole genome shotgun (WGS) entry which is preliminary data.</text>
</comment>
<dbReference type="AlphaFoldDB" id="A0ABD0L122"/>
<accession>A0ABD0L122</accession>
<proteinExistence type="predicted"/>
<reference evidence="1 2" key="1">
    <citation type="journal article" date="2023" name="Sci. Data">
        <title>Genome assembly of the Korean intertidal mud-creeper Batillaria attramentaria.</title>
        <authorList>
            <person name="Patra A.K."/>
            <person name="Ho P.T."/>
            <person name="Jun S."/>
            <person name="Lee S.J."/>
            <person name="Kim Y."/>
            <person name="Won Y.J."/>
        </authorList>
    </citation>
    <scope>NUCLEOTIDE SEQUENCE [LARGE SCALE GENOMIC DNA]</scope>
    <source>
        <strain evidence="1">Wonlab-2016</strain>
    </source>
</reference>